<dbReference type="STRING" id="106549.A0A540MHK4"/>
<keyword evidence="5" id="KW-1185">Reference proteome</keyword>
<dbReference type="PIRSF" id="PIRSF015417">
    <property type="entry name" value="T31B5_30_vWA"/>
    <property type="match status" value="1"/>
</dbReference>
<feature type="domain" description="DUF7788" evidence="3">
    <location>
        <begin position="398"/>
        <end position="463"/>
    </location>
</feature>
<evidence type="ECO:0000256" key="1">
    <source>
        <dbReference type="SAM" id="MobiDB-lite"/>
    </source>
</evidence>
<evidence type="ECO:0000259" key="3">
    <source>
        <dbReference type="Pfam" id="PF25043"/>
    </source>
</evidence>
<organism evidence="4 5">
    <name type="scientific">Malus baccata</name>
    <name type="common">Siberian crab apple</name>
    <name type="synonym">Pyrus baccata</name>
    <dbReference type="NCBI Taxonomy" id="106549"/>
    <lineage>
        <taxon>Eukaryota</taxon>
        <taxon>Viridiplantae</taxon>
        <taxon>Streptophyta</taxon>
        <taxon>Embryophyta</taxon>
        <taxon>Tracheophyta</taxon>
        <taxon>Spermatophyta</taxon>
        <taxon>Magnoliopsida</taxon>
        <taxon>eudicotyledons</taxon>
        <taxon>Gunneridae</taxon>
        <taxon>Pentapetalae</taxon>
        <taxon>rosids</taxon>
        <taxon>fabids</taxon>
        <taxon>Rosales</taxon>
        <taxon>Rosaceae</taxon>
        <taxon>Amygdaloideae</taxon>
        <taxon>Maleae</taxon>
        <taxon>Malus</taxon>
    </lineage>
</organism>
<dbReference type="InterPro" id="IPR056690">
    <property type="entry name" value="DUF7788"/>
</dbReference>
<evidence type="ECO:0000259" key="2">
    <source>
        <dbReference type="Pfam" id="PF11443"/>
    </source>
</evidence>
<dbReference type="PANTHER" id="PTHR31373:SF17">
    <property type="entry name" value="OS06G0652100 PROTEIN"/>
    <property type="match status" value="1"/>
</dbReference>
<gene>
    <name evidence="4" type="ORF">C1H46_016190</name>
</gene>
<feature type="domain" description="DUF2828" evidence="2">
    <location>
        <begin position="39"/>
        <end position="235"/>
    </location>
</feature>
<name>A0A540MHK4_MALBA</name>
<sequence>MAPPICLLGPPELRLTHPTPTHEENPPLGKYQSSSSTPTLNPCLEFFFKAITTSSDPKRPQNPAPKYGYKYERQKDLTKCEEEAWNQDPLITLGLIFCLRMVGRPNKEAFYKSLLWVHKNHPLALALNLNVFGDLGWFKDLLEILSRVLQDSIVKKREEEKRMNSCWNRSYWSFCNESYEEEEEKEEKEEINTITDVQIARAKAAVDRYRDDPEYRFLHDRVSNVFVEMLASDLRATLICENIAKRMFPRDDYEEYIDLEEAHYAYRVRDRLRKQVLIPLRKALSLDCSLAAKQKRKSLSLFKNRKALIALEDYRNIAGCHDGGGNNESKLKFKSRMNIVQKLVPKKAIIDMCFGDEVKLPHHVLASLEKEQGGVTETAEVQWQRLVKELSSKGKLRNCVAVCDVPESMRGALKEKVCVSMGLLISDLSEKPWKGFVVSFSKVPMLKRIEGEDLQSKCEFMRNLGPTRTPLSSEVLCNQDRSCCPYFEHLLLGVINSCYDSMKKYLLVQLALILLEFHDLMGPFCQLSNPTQFFSEQLGGKFLN</sequence>
<reference evidence="4 5" key="1">
    <citation type="journal article" date="2019" name="G3 (Bethesda)">
        <title>Sequencing of a Wild Apple (Malus baccata) Genome Unravels the Differences Between Cultivated and Wild Apple Species Regarding Disease Resistance and Cold Tolerance.</title>
        <authorList>
            <person name="Chen X."/>
        </authorList>
    </citation>
    <scope>NUCLEOTIDE SEQUENCE [LARGE SCALE GENOMIC DNA]</scope>
    <source>
        <strain evidence="5">cv. Shandingzi</strain>
        <tissue evidence="4">Leaves</tissue>
    </source>
</reference>
<dbReference type="Proteomes" id="UP000315295">
    <property type="component" value="Unassembled WGS sequence"/>
</dbReference>
<accession>A0A540MHK4</accession>
<protein>
    <submittedName>
        <fullName evidence="4">Uncharacterized protein</fullName>
    </submittedName>
</protein>
<comment type="caution">
    <text evidence="4">The sequence shown here is derived from an EMBL/GenBank/DDBJ whole genome shotgun (WGS) entry which is preliminary data.</text>
</comment>
<dbReference type="InterPro" id="IPR058580">
    <property type="entry name" value="DUF2828"/>
</dbReference>
<dbReference type="Pfam" id="PF25043">
    <property type="entry name" value="DUF7788"/>
    <property type="match status" value="1"/>
</dbReference>
<dbReference type="AlphaFoldDB" id="A0A540MHK4"/>
<feature type="region of interest" description="Disordered" evidence="1">
    <location>
        <begin position="8"/>
        <end position="36"/>
    </location>
</feature>
<dbReference type="PANTHER" id="PTHR31373">
    <property type="entry name" value="OS06G0652100 PROTEIN"/>
    <property type="match status" value="1"/>
</dbReference>
<dbReference type="EMBL" id="VIEB01000256">
    <property type="protein sequence ID" value="TQD98236.1"/>
    <property type="molecule type" value="Genomic_DNA"/>
</dbReference>
<evidence type="ECO:0000313" key="5">
    <source>
        <dbReference type="Proteomes" id="UP000315295"/>
    </source>
</evidence>
<evidence type="ECO:0000313" key="4">
    <source>
        <dbReference type="EMBL" id="TQD98236.1"/>
    </source>
</evidence>
<proteinExistence type="predicted"/>
<dbReference type="Pfam" id="PF11443">
    <property type="entry name" value="DUF2828"/>
    <property type="match status" value="1"/>
</dbReference>
<dbReference type="InterPro" id="IPR011205">
    <property type="entry name" value="UCP015417_vWA"/>
</dbReference>